<sequence>MRQPIAVLTGDVVASRRIADTPALYGVLDATLERLADHYGGRFERYRGDGFQLALPAASAALDAAVALRAALIMHSDKRRWDARVAVAVGDDDWQADRPLASADGPVFVASGRALDALAEGAAHLALVHPGSPRDAALDLLVRYVDELVDGWTRCSAEIAWLRLWHDESQQALAERLGIRQPSVHKRLRTARWALLAETLDFFRHRLATEGPTP</sequence>
<name>A0A3S0JY74_9GAMM</name>
<dbReference type="AlphaFoldDB" id="A0A3S0JY74"/>
<keyword evidence="2" id="KW-1185">Reference proteome</keyword>
<dbReference type="Gene3D" id="1.10.10.60">
    <property type="entry name" value="Homeodomain-like"/>
    <property type="match status" value="1"/>
</dbReference>
<dbReference type="EMBL" id="RXNS01000003">
    <property type="protein sequence ID" value="RTR05961.1"/>
    <property type="molecule type" value="Genomic_DNA"/>
</dbReference>
<dbReference type="SUPFAM" id="SSF55073">
    <property type="entry name" value="Nucleotide cyclase"/>
    <property type="match status" value="1"/>
</dbReference>
<dbReference type="InterPro" id="IPR029787">
    <property type="entry name" value="Nucleotide_cyclase"/>
</dbReference>
<dbReference type="OrthoDB" id="7064118at2"/>
<protein>
    <submittedName>
        <fullName evidence="1">Uncharacterized protein</fullName>
    </submittedName>
</protein>
<accession>A0A3S0JY74</accession>
<gene>
    <name evidence="1" type="ORF">EKG36_04230</name>
</gene>
<dbReference type="Proteomes" id="UP000267400">
    <property type="component" value="Unassembled WGS sequence"/>
</dbReference>
<evidence type="ECO:0000313" key="1">
    <source>
        <dbReference type="EMBL" id="RTR05961.1"/>
    </source>
</evidence>
<comment type="caution">
    <text evidence="1">The sequence shown here is derived from an EMBL/GenBank/DDBJ whole genome shotgun (WGS) entry which is preliminary data.</text>
</comment>
<organism evidence="1 2">
    <name type="scientific">Halomonas nitroreducens</name>
    <dbReference type="NCBI Taxonomy" id="447425"/>
    <lineage>
        <taxon>Bacteria</taxon>
        <taxon>Pseudomonadati</taxon>
        <taxon>Pseudomonadota</taxon>
        <taxon>Gammaproteobacteria</taxon>
        <taxon>Oceanospirillales</taxon>
        <taxon>Halomonadaceae</taxon>
        <taxon>Halomonas</taxon>
    </lineage>
</organism>
<dbReference type="RefSeq" id="WP_126481360.1">
    <property type="nucleotide sequence ID" value="NZ_RXNS01000003.1"/>
</dbReference>
<dbReference type="Gene3D" id="3.30.70.1230">
    <property type="entry name" value="Nucleotide cyclase"/>
    <property type="match status" value="1"/>
</dbReference>
<proteinExistence type="predicted"/>
<evidence type="ECO:0000313" key="2">
    <source>
        <dbReference type="Proteomes" id="UP000267400"/>
    </source>
</evidence>
<reference evidence="1 2" key="1">
    <citation type="submission" date="2018-12" db="EMBL/GenBank/DDBJ databases">
        <authorList>
            <person name="Yu L."/>
        </authorList>
    </citation>
    <scope>NUCLEOTIDE SEQUENCE [LARGE SCALE GENOMIC DNA]</scope>
    <source>
        <strain evidence="1 2">11S</strain>
    </source>
</reference>